<keyword evidence="3" id="KW-1185">Reference proteome</keyword>
<accession>A0ABV1YA77</accession>
<gene>
    <name evidence="2" type="ORF">NKI33_03575</name>
</gene>
<comment type="caution">
    <text evidence="2">The sequence shown here is derived from an EMBL/GenBank/DDBJ whole genome shotgun (WGS) entry which is preliminary data.</text>
</comment>
<reference evidence="2 3" key="1">
    <citation type="journal article" date="2024" name="Proc. Natl. Acad. Sci. U.S.A.">
        <title>The evolutionary genomics of adaptation to stress in wild rhizobium bacteria.</title>
        <authorList>
            <person name="Kehlet-Delgado H."/>
            <person name="Montoya A.P."/>
            <person name="Jensen K.T."/>
            <person name="Wendlandt C.E."/>
            <person name="Dexheimer C."/>
            <person name="Roberts M."/>
            <person name="Torres Martinez L."/>
            <person name="Friesen M.L."/>
            <person name="Griffitts J.S."/>
            <person name="Porter S.S."/>
        </authorList>
    </citation>
    <scope>NUCLEOTIDE SEQUENCE [LARGE SCALE GENOMIC DNA]</scope>
    <source>
        <strain evidence="2 3">M0729</strain>
    </source>
</reference>
<evidence type="ECO:0000313" key="3">
    <source>
        <dbReference type="Proteomes" id="UP001464387"/>
    </source>
</evidence>
<dbReference type="RefSeq" id="WP_352568416.1">
    <property type="nucleotide sequence ID" value="NZ_JAMYMY010000002.1"/>
</dbReference>
<dbReference type="EMBL" id="JAMYPJ010000003">
    <property type="protein sequence ID" value="MER8932047.1"/>
    <property type="molecule type" value="Genomic_DNA"/>
</dbReference>
<evidence type="ECO:0000313" key="2">
    <source>
        <dbReference type="EMBL" id="MER8932047.1"/>
    </source>
</evidence>
<feature type="domain" description="Type II CBASS E2 protein" evidence="1">
    <location>
        <begin position="17"/>
        <end position="145"/>
    </location>
</feature>
<sequence length="169" mass="19044">MTRMTSKGNVRRSPEAQLAGMRRLWPDFSGEKLADGTLWWQGLLRPKAQLYVVLLFWKPGAMSLPYVMVSDPPIKPREGGSFAEIPHLIYNAEEPIQSGLCLFDPEGREWTPADLIAETTIYWAAEWLAYYELWHMTGEWLAPGVGSESVARMHSGDAQAVKEVLADVH</sequence>
<dbReference type="InterPro" id="IPR058588">
    <property type="entry name" value="E2-CBASS"/>
</dbReference>
<proteinExistence type="predicted"/>
<protein>
    <recommendedName>
        <fullName evidence="1">Type II CBASS E2 protein domain-containing protein</fullName>
    </recommendedName>
</protein>
<dbReference type="Pfam" id="PF26395">
    <property type="entry name" value="E2-CBASS"/>
    <property type="match status" value="1"/>
</dbReference>
<evidence type="ECO:0000259" key="1">
    <source>
        <dbReference type="Pfam" id="PF26395"/>
    </source>
</evidence>
<dbReference type="Proteomes" id="UP001464387">
    <property type="component" value="Unassembled WGS sequence"/>
</dbReference>
<organism evidence="2 3">
    <name type="scientific">Mesorhizobium opportunistum</name>
    <dbReference type="NCBI Taxonomy" id="593909"/>
    <lineage>
        <taxon>Bacteria</taxon>
        <taxon>Pseudomonadati</taxon>
        <taxon>Pseudomonadota</taxon>
        <taxon>Alphaproteobacteria</taxon>
        <taxon>Hyphomicrobiales</taxon>
        <taxon>Phyllobacteriaceae</taxon>
        <taxon>Mesorhizobium</taxon>
    </lineage>
</organism>
<name>A0ABV1YA77_9HYPH</name>